<feature type="binding site" evidence="22">
    <location>
        <position position="843"/>
    </location>
    <ligand>
        <name>Mg(2+)</name>
        <dbReference type="ChEBI" id="CHEBI:18420"/>
    </ligand>
</feature>
<dbReference type="InterPro" id="IPR008266">
    <property type="entry name" value="Tyr_kinase_AS"/>
</dbReference>
<dbReference type="InterPro" id="IPR003598">
    <property type="entry name" value="Ig_sub2"/>
</dbReference>
<evidence type="ECO:0000256" key="26">
    <source>
        <dbReference type="PROSITE-ProRule" id="PRU10141"/>
    </source>
</evidence>
<dbReference type="Proteomes" id="UP000007303">
    <property type="component" value="Unassembled WGS sequence"/>
</dbReference>
<evidence type="ECO:0000256" key="23">
    <source>
        <dbReference type="PIRSR" id="PIRSR000615-4"/>
    </source>
</evidence>
<dbReference type="GO" id="GO:0030316">
    <property type="term" value="P:osteoclast differentiation"/>
    <property type="evidence" value="ECO:0007669"/>
    <property type="project" value="TreeGrafter"/>
</dbReference>
<feature type="transmembrane region" description="Helical" evidence="29">
    <location>
        <begin position="573"/>
        <end position="596"/>
    </location>
</feature>
<dbReference type="PIRSF" id="PIRSF500947">
    <property type="entry name" value="CSF-1_receptor"/>
    <property type="match status" value="1"/>
</dbReference>
<dbReference type="EC" id="2.7.10.1" evidence="2"/>
<feature type="domain" description="Protein kinase" evidence="31">
    <location>
        <begin position="640"/>
        <end position="961"/>
    </location>
</feature>
<feature type="site" description="Important for interaction with phosphotyrosine-binding proteins" evidence="23">
    <location>
        <position position="972"/>
    </location>
</feature>
<feature type="disulfide bond" evidence="25">
    <location>
        <begin position="489"/>
        <end position="551"/>
    </location>
</feature>
<reference evidence="33" key="2">
    <citation type="submission" date="2025-08" db="UniProtKB">
        <authorList>
            <consortium name="Ensembl"/>
        </authorList>
    </citation>
    <scope>IDENTIFICATION</scope>
</reference>
<dbReference type="SUPFAM" id="SSF48726">
    <property type="entry name" value="Immunoglobulin"/>
    <property type="match status" value="4"/>
</dbReference>
<evidence type="ECO:0000256" key="24">
    <source>
        <dbReference type="PIRSR" id="PIRSR500947-51"/>
    </source>
</evidence>
<proteinExistence type="inferred from homology"/>
<feature type="signal peptide" evidence="30">
    <location>
        <begin position="1"/>
        <end position="18"/>
    </location>
</feature>
<evidence type="ECO:0000256" key="7">
    <source>
        <dbReference type="ARBA" id="ARBA00022737"/>
    </source>
</evidence>
<evidence type="ECO:0000256" key="6">
    <source>
        <dbReference type="ARBA" id="ARBA00022692"/>
    </source>
</evidence>
<keyword evidence="9" id="KW-0418">Kinase</keyword>
<dbReference type="InterPro" id="IPR011009">
    <property type="entry name" value="Kinase-like_dom_sf"/>
</dbReference>
<dbReference type="SMART" id="SM00409">
    <property type="entry name" value="IG"/>
    <property type="match status" value="4"/>
</dbReference>
<dbReference type="PIRSF" id="PIRSF000615">
    <property type="entry name" value="TyrPK_CSF1-R"/>
    <property type="match status" value="1"/>
</dbReference>
<dbReference type="PROSITE" id="PS50011">
    <property type="entry name" value="PROTEIN_KINASE_DOM"/>
    <property type="match status" value="1"/>
</dbReference>
<keyword evidence="8 21" id="KW-0547">Nucleotide-binding</keyword>
<keyword evidence="10 21" id="KW-0067">ATP-binding</keyword>
<feature type="binding site" evidence="21">
    <location>
        <begin position="647"/>
        <end position="654"/>
    </location>
    <ligand>
        <name>ATP</name>
        <dbReference type="ChEBI" id="CHEBI:30616"/>
    </ligand>
</feature>
<keyword evidence="13 29" id="KW-0472">Membrane</keyword>
<keyword evidence="12 29" id="KW-1133">Transmembrane helix</keyword>
<feature type="chain" id="PRO_5003581130" description="receptor protein-tyrosine kinase" evidence="30">
    <location>
        <begin position="19"/>
        <end position="1002"/>
    </location>
</feature>
<keyword evidence="4" id="KW-0597">Phosphoprotein</keyword>
<dbReference type="AlphaFoldDB" id="H3CQ91"/>
<dbReference type="InterPro" id="IPR050122">
    <property type="entry name" value="RTK"/>
</dbReference>
<feature type="compositionally biased region" description="Basic and acidic residues" evidence="28">
    <location>
        <begin position="975"/>
        <end position="985"/>
    </location>
</feature>
<dbReference type="InParanoid" id="H3CQ91"/>
<evidence type="ECO:0000256" key="29">
    <source>
        <dbReference type="SAM" id="Phobius"/>
    </source>
</evidence>
<keyword evidence="22" id="KW-0479">Metal-binding</keyword>
<feature type="binding site" evidence="22">
    <location>
        <position position="830"/>
    </location>
    <ligand>
        <name>Mg(2+)</name>
        <dbReference type="ChEBI" id="CHEBI:18420"/>
    </ligand>
</feature>
<dbReference type="InterPro" id="IPR001824">
    <property type="entry name" value="Tyr_kinase_rcpt_3_CS"/>
</dbReference>
<dbReference type="Gene3D" id="3.30.200.20">
    <property type="entry name" value="Phosphorylase Kinase, domain 1"/>
    <property type="match status" value="1"/>
</dbReference>
<feature type="binding site" evidence="24">
    <location>
        <begin position="646"/>
        <end position="654"/>
    </location>
    <ligand>
        <name>ATP</name>
        <dbReference type="ChEBI" id="CHEBI:30616"/>
    </ligand>
</feature>
<evidence type="ECO:0000256" key="22">
    <source>
        <dbReference type="PIRSR" id="PIRSR000615-3"/>
    </source>
</evidence>
<feature type="compositionally biased region" description="Acidic residues" evidence="28">
    <location>
        <begin position="993"/>
        <end position="1002"/>
    </location>
</feature>
<dbReference type="FunFam" id="3.30.200.20:FF:000025">
    <property type="entry name" value="Platelet-derived growth factor receptor alpha"/>
    <property type="match status" value="1"/>
</dbReference>
<dbReference type="Gene3D" id="1.10.510.10">
    <property type="entry name" value="Transferase(Phosphotransferase) domain 1"/>
    <property type="match status" value="1"/>
</dbReference>
<dbReference type="GO" id="GO:0019955">
    <property type="term" value="F:cytokine binding"/>
    <property type="evidence" value="ECO:0007669"/>
    <property type="project" value="InterPro"/>
</dbReference>
<evidence type="ECO:0000256" key="20">
    <source>
        <dbReference type="PIRSR" id="PIRSR000615-1"/>
    </source>
</evidence>
<dbReference type="SMART" id="SM00219">
    <property type="entry name" value="TyrKc"/>
    <property type="match status" value="1"/>
</dbReference>
<dbReference type="GO" id="GO:0007169">
    <property type="term" value="P:cell surface receptor protein tyrosine kinase signaling pathway"/>
    <property type="evidence" value="ECO:0007669"/>
    <property type="project" value="InterPro"/>
</dbReference>
<keyword evidence="22" id="KW-0460">Magnesium</keyword>
<dbReference type="SUPFAM" id="SSF56112">
    <property type="entry name" value="Protein kinase-like (PK-like)"/>
    <property type="match status" value="1"/>
</dbReference>
<keyword evidence="6 27" id="KW-0812">Transmembrane</keyword>
<keyword evidence="11" id="KW-0832">Ubl conjugation</keyword>
<dbReference type="GO" id="GO:0001667">
    <property type="term" value="P:ameboidal-type cell migration"/>
    <property type="evidence" value="ECO:0007669"/>
    <property type="project" value="UniProtKB-ARBA"/>
</dbReference>
<keyword evidence="15 25" id="KW-1015">Disulfide bond</keyword>
<dbReference type="Pfam" id="PF13927">
    <property type="entry name" value="Ig_3"/>
    <property type="match status" value="1"/>
</dbReference>
<evidence type="ECO:0000256" key="15">
    <source>
        <dbReference type="ARBA" id="ARBA00023157"/>
    </source>
</evidence>
<dbReference type="GO" id="GO:0005524">
    <property type="term" value="F:ATP binding"/>
    <property type="evidence" value="ECO:0007669"/>
    <property type="project" value="UniProtKB-UniRule"/>
</dbReference>
<feature type="active site" description="Proton acceptor" evidence="20">
    <location>
        <position position="825"/>
    </location>
</feature>
<evidence type="ECO:0000256" key="16">
    <source>
        <dbReference type="ARBA" id="ARBA00023170"/>
    </source>
</evidence>
<dbReference type="Ensembl" id="ENSTNIT00000010606.1">
    <property type="protein sequence ID" value="ENSTNIP00000010425.1"/>
    <property type="gene ID" value="ENSTNIG00000007611.1"/>
</dbReference>
<keyword evidence="30" id="KW-0732">Signal</keyword>
<feature type="domain" description="Ig-like" evidence="32">
    <location>
        <begin position="217"/>
        <end position="310"/>
    </location>
</feature>
<dbReference type="InterPro" id="IPR003599">
    <property type="entry name" value="Ig_sub"/>
</dbReference>
<dbReference type="InterPro" id="IPR036179">
    <property type="entry name" value="Ig-like_dom_sf"/>
</dbReference>
<feature type="disulfide bond" evidence="25">
    <location>
        <begin position="138"/>
        <end position="192"/>
    </location>
</feature>
<dbReference type="InterPro" id="IPR013783">
    <property type="entry name" value="Ig-like_fold"/>
</dbReference>
<dbReference type="GO" id="GO:0043235">
    <property type="term" value="C:receptor complex"/>
    <property type="evidence" value="ECO:0007669"/>
    <property type="project" value="TreeGrafter"/>
</dbReference>
<comment type="catalytic activity">
    <reaction evidence="19">
        <text>L-tyrosyl-[protein] + ATP = O-phospho-L-tyrosyl-[protein] + ADP + H(+)</text>
        <dbReference type="Rhea" id="RHEA:10596"/>
        <dbReference type="Rhea" id="RHEA-COMP:10136"/>
        <dbReference type="Rhea" id="RHEA-COMP:20101"/>
        <dbReference type="ChEBI" id="CHEBI:15378"/>
        <dbReference type="ChEBI" id="CHEBI:30616"/>
        <dbReference type="ChEBI" id="CHEBI:46858"/>
        <dbReference type="ChEBI" id="CHEBI:61978"/>
        <dbReference type="ChEBI" id="CHEBI:456216"/>
        <dbReference type="EC" id="2.7.10.1"/>
    </reaction>
</comment>
<name>H3CQ91_TETNG</name>
<dbReference type="PROSITE" id="PS51257">
    <property type="entry name" value="PROKAR_LIPOPROTEIN"/>
    <property type="match status" value="1"/>
</dbReference>
<organism evidence="33 34">
    <name type="scientific">Tetraodon nigroviridis</name>
    <name type="common">Spotted green pufferfish</name>
    <name type="synonym">Chelonodon nigroviridis</name>
    <dbReference type="NCBI Taxonomy" id="99883"/>
    <lineage>
        <taxon>Eukaryota</taxon>
        <taxon>Metazoa</taxon>
        <taxon>Chordata</taxon>
        <taxon>Craniata</taxon>
        <taxon>Vertebrata</taxon>
        <taxon>Euteleostomi</taxon>
        <taxon>Actinopterygii</taxon>
        <taxon>Neopterygii</taxon>
        <taxon>Teleostei</taxon>
        <taxon>Neoteleostei</taxon>
        <taxon>Acanthomorphata</taxon>
        <taxon>Eupercaria</taxon>
        <taxon>Tetraodontiformes</taxon>
        <taxon>Tetradontoidea</taxon>
        <taxon>Tetraodontidae</taxon>
        <taxon>Tetraodon</taxon>
    </lineage>
</organism>
<dbReference type="InterPro" id="IPR020635">
    <property type="entry name" value="Tyr_kinase_cat_dom"/>
</dbReference>
<keyword evidence="18 27" id="KW-0393">Immunoglobulin domain</keyword>
<keyword evidence="17" id="KW-0325">Glycoprotein</keyword>
<dbReference type="OMA" id="EPMMKNI"/>
<dbReference type="Pfam" id="PF07714">
    <property type="entry name" value="PK_Tyr_Ser-Thr"/>
    <property type="match status" value="1"/>
</dbReference>
<comment type="subcellular location">
    <subcellularLocation>
        <location evidence="1">Cell membrane</location>
        <topology evidence="1">Single-pass type I membrane protein</topology>
    </subcellularLocation>
    <subcellularLocation>
        <location evidence="27">Membrane</location>
        <topology evidence="27">Single-pass type I membrane protein</topology>
    </subcellularLocation>
</comment>
<evidence type="ECO:0000313" key="33">
    <source>
        <dbReference type="Ensembl" id="ENSTNIP00000010425.1"/>
    </source>
</evidence>
<evidence type="ECO:0000256" key="12">
    <source>
        <dbReference type="ARBA" id="ARBA00022989"/>
    </source>
</evidence>
<dbReference type="PROSITE" id="PS00109">
    <property type="entry name" value="PROTEIN_KINASE_TYR"/>
    <property type="match status" value="1"/>
</dbReference>
<evidence type="ECO:0000256" key="4">
    <source>
        <dbReference type="ARBA" id="ARBA00022553"/>
    </source>
</evidence>
<dbReference type="PROSITE" id="PS50835">
    <property type="entry name" value="IG_LIKE"/>
    <property type="match status" value="1"/>
</dbReference>
<reference evidence="34" key="1">
    <citation type="journal article" date="2004" name="Nature">
        <title>Genome duplication in the teleost fish Tetraodon nigroviridis reveals the early vertebrate proto-karyotype.</title>
        <authorList>
            <person name="Jaillon O."/>
            <person name="Aury J.-M."/>
            <person name="Brunet F."/>
            <person name="Petit J.-L."/>
            <person name="Stange-Thomann N."/>
            <person name="Mauceli E."/>
            <person name="Bouneau L."/>
            <person name="Fischer C."/>
            <person name="Ozouf-Costaz C."/>
            <person name="Bernot A."/>
            <person name="Nicaud S."/>
            <person name="Jaffe D."/>
            <person name="Fisher S."/>
            <person name="Lutfalla G."/>
            <person name="Dossat C."/>
            <person name="Segurens B."/>
            <person name="Dasilva C."/>
            <person name="Salanoubat M."/>
            <person name="Levy M."/>
            <person name="Boudet N."/>
            <person name="Castellano S."/>
            <person name="Anthouard V."/>
            <person name="Jubin C."/>
            <person name="Castelli V."/>
            <person name="Katinka M."/>
            <person name="Vacherie B."/>
            <person name="Biemont C."/>
            <person name="Skalli Z."/>
            <person name="Cattolico L."/>
            <person name="Poulain J."/>
            <person name="De Berardinis V."/>
            <person name="Cruaud C."/>
            <person name="Duprat S."/>
            <person name="Brottier P."/>
            <person name="Coutanceau J.-P."/>
            <person name="Gouzy J."/>
            <person name="Parra G."/>
            <person name="Lardier G."/>
            <person name="Chapple C."/>
            <person name="McKernan K.J."/>
            <person name="McEwan P."/>
            <person name="Bosak S."/>
            <person name="Kellis M."/>
            <person name="Volff J.-N."/>
            <person name="Guigo R."/>
            <person name="Zody M.C."/>
            <person name="Mesirov J."/>
            <person name="Lindblad-Toh K."/>
            <person name="Birren B."/>
            <person name="Nusbaum C."/>
            <person name="Kahn D."/>
            <person name="Robinson-Rechavi M."/>
            <person name="Laudet V."/>
            <person name="Schachter V."/>
            <person name="Quetier F."/>
            <person name="Saurin W."/>
            <person name="Scarpelli C."/>
            <person name="Wincker P."/>
            <person name="Lander E.S."/>
            <person name="Weissenbach J."/>
            <person name="Roest Crollius H."/>
        </authorList>
    </citation>
    <scope>NUCLEOTIDE SEQUENCE [LARGE SCALE GENOMIC DNA]</scope>
</reference>
<keyword evidence="16 27" id="KW-0675">Receptor</keyword>
<feature type="disulfide bond" evidence="25">
    <location>
        <begin position="238"/>
        <end position="293"/>
    </location>
</feature>
<dbReference type="STRING" id="99883.ENSTNIP00000010425"/>
<dbReference type="GO" id="GO:1990682">
    <property type="term" value="C:CSF1-CSF1R complex"/>
    <property type="evidence" value="ECO:0007669"/>
    <property type="project" value="TreeGrafter"/>
</dbReference>
<evidence type="ECO:0000256" key="30">
    <source>
        <dbReference type="SAM" id="SignalP"/>
    </source>
</evidence>
<feature type="region of interest" description="Disordered" evidence="28">
    <location>
        <begin position="965"/>
        <end position="1002"/>
    </location>
</feature>
<protein>
    <recommendedName>
        <fullName evidence="2">receptor protein-tyrosine kinase</fullName>
        <ecNumber evidence="2">2.7.10.1</ecNumber>
    </recommendedName>
</protein>
<keyword evidence="5" id="KW-0808">Transferase</keyword>
<dbReference type="FunFam" id="1.10.510.10:FF:000140">
    <property type="entry name" value="Platelet-derived growth factor receptor beta"/>
    <property type="match status" value="1"/>
</dbReference>
<keyword evidence="14" id="KW-0829">Tyrosine-protein kinase</keyword>
<dbReference type="GO" id="GO:0046872">
    <property type="term" value="F:metal ion binding"/>
    <property type="evidence" value="ECO:0007669"/>
    <property type="project" value="UniProtKB-KW"/>
</dbReference>
<feature type="binding site" evidence="21 26">
    <location>
        <position position="673"/>
    </location>
    <ligand>
        <name>ATP</name>
        <dbReference type="ChEBI" id="CHEBI:30616"/>
    </ligand>
</feature>
<evidence type="ECO:0000256" key="8">
    <source>
        <dbReference type="ARBA" id="ARBA00022741"/>
    </source>
</evidence>
<feature type="binding site" evidence="22">
    <location>
        <position position="619"/>
    </location>
    <ligand>
        <name>Mg(2+)</name>
        <dbReference type="ChEBI" id="CHEBI:18420"/>
    </ligand>
</feature>
<dbReference type="GO" id="GO:0030335">
    <property type="term" value="P:positive regulation of cell migration"/>
    <property type="evidence" value="ECO:0007669"/>
    <property type="project" value="TreeGrafter"/>
</dbReference>
<keyword evidence="34" id="KW-1185">Reference proteome</keyword>
<dbReference type="PROSITE" id="PS00107">
    <property type="entry name" value="PROTEIN_KINASE_ATP"/>
    <property type="match status" value="1"/>
</dbReference>
<evidence type="ECO:0000256" key="3">
    <source>
        <dbReference type="ARBA" id="ARBA00022475"/>
    </source>
</evidence>
<comment type="similarity">
    <text evidence="27">Belongs to the protein kinase superfamily. Tyr protein kinase family. CSF-1/PDGF receptor subfamily.</text>
</comment>
<feature type="disulfide bond" evidence="25">
    <location>
        <begin position="52"/>
        <end position="92"/>
    </location>
</feature>
<evidence type="ECO:0000256" key="19">
    <source>
        <dbReference type="ARBA" id="ARBA00051243"/>
    </source>
</evidence>
<dbReference type="PROSITE" id="PS00240">
    <property type="entry name" value="RECEPTOR_TYR_KIN_III"/>
    <property type="match status" value="1"/>
</dbReference>
<evidence type="ECO:0000259" key="31">
    <source>
        <dbReference type="PROSITE" id="PS50011"/>
    </source>
</evidence>
<dbReference type="InterPro" id="IPR000719">
    <property type="entry name" value="Prot_kinase_dom"/>
</dbReference>
<evidence type="ECO:0000256" key="18">
    <source>
        <dbReference type="ARBA" id="ARBA00023319"/>
    </source>
</evidence>
<dbReference type="GO" id="GO:0043408">
    <property type="term" value="P:regulation of MAPK cascade"/>
    <property type="evidence" value="ECO:0007669"/>
    <property type="project" value="TreeGrafter"/>
</dbReference>
<evidence type="ECO:0000259" key="32">
    <source>
        <dbReference type="PROSITE" id="PS50835"/>
    </source>
</evidence>
<dbReference type="InterPro" id="IPR030658">
    <property type="entry name" value="CSF-1_receptor"/>
</dbReference>
<evidence type="ECO:0000256" key="9">
    <source>
        <dbReference type="ARBA" id="ARBA00022777"/>
    </source>
</evidence>
<sequence>MKAFCLLLSITLSGCCCAEDLPDPPAIHLDSKFLPNQTEVFLTAGSFFTLSCTGSVPVGWSSSAFRLQYEDKLKNPIVISKPDPRHTGTYLCGYTNQSLAHLSTIHLYVRDPTDSSTVFVTPRSRLSMKQGQDFLFKCLLTDPSVTNLTLQPADIVQGRGRELPTGMRVTLDPKSGALIQNVQSSFNGYYACSGWKDGVQFQSKPFHLFVRPMLYPPSVFIHQNKAVRIEGETFEVTCEGSSTTHLFNLTWVHLGKKNFDVATTRTSQNSQIFISSTLTISAVRHEDAGTYTCKGVNEDGTTATAQLRVVDAPFMMIYLKTKWNANTRAENKEISNETNESLSANHTSINIEANRGGTGDMRMELIANVSNDGVQKKTIVSRRMVEAYEELDLTLTFVTESYPPVSNQRWIKATKVKTGTNTTMHQESYSVEDFRSEASLMLRRVRQEDRGIYTFQFSNSFFTGFQSIDLQIYRSPSAVISEENNTLICSGSGYPAPAMAWYICPGVQRTCGNLSSTEAPEGDVTSQDDGESVRRHLNLPPSSDGDVTAECVASSELGAFRMVVHRRERHTAFLSPLIGAVSTAAFLFLLLLVVFYKWRQKPKYEIRWKIIESTEGNHYTFVDPSQLPYNYKWEFPRDKLRLGAILGSGAFGKVVEATAYGLGTNDVTRVAVKMLKPRAHSEEREALMSELKILSHLGYHDNIVNLLGACTQGGPMLMITEYCSYGDLLNFLRANAQDFMASILSADELEGEPFYKNMATLYGRLRSDSGISCCSDYQEMQPILGSAEKEQGVQMAISFVDLMSFSYQVAQGLDFLSTRNCIHRDVAARNVLLTDHRVAKICDFGLARDIQNDDSYIVQGNARLPVKWMAPESIFQCVYTVQSDVWSYGVLLWEIFSLGKSPYPNVAVDTNFYKMIKDGRHMTQPDFAPVEMYQLMTRCWSLEPTDRPTFKALCQLIDGLLQSNDDRPQQSYRNVNERKEEDLKRGILQKTGDEEEEGRQRG</sequence>
<evidence type="ECO:0000256" key="28">
    <source>
        <dbReference type="SAM" id="MobiDB-lite"/>
    </source>
</evidence>
<evidence type="ECO:0000256" key="13">
    <source>
        <dbReference type="ARBA" id="ARBA00023136"/>
    </source>
</evidence>
<dbReference type="PANTHER" id="PTHR24416:SF47">
    <property type="entry name" value="MACROPHAGE COLONY-STIMULATING FACTOR 1 RECEPTOR"/>
    <property type="match status" value="1"/>
</dbReference>
<dbReference type="InterPro" id="IPR007110">
    <property type="entry name" value="Ig-like_dom"/>
</dbReference>
<dbReference type="InterPro" id="IPR017441">
    <property type="entry name" value="Protein_kinase_ATP_BS"/>
</dbReference>
<evidence type="ECO:0000256" key="2">
    <source>
        <dbReference type="ARBA" id="ARBA00011902"/>
    </source>
</evidence>
<dbReference type="GeneTree" id="ENSGT00940000155506"/>
<accession>H3CQ91</accession>
<evidence type="ECO:0000256" key="5">
    <source>
        <dbReference type="ARBA" id="ARBA00022679"/>
    </source>
</evidence>
<evidence type="ECO:0000313" key="34">
    <source>
        <dbReference type="Proteomes" id="UP000007303"/>
    </source>
</evidence>
<keyword evidence="7" id="KW-0677">Repeat</keyword>
<keyword evidence="3" id="KW-1003">Cell membrane</keyword>
<dbReference type="GO" id="GO:0005011">
    <property type="term" value="F:macrophage colony-stimulating factor receptor activity"/>
    <property type="evidence" value="ECO:0007669"/>
    <property type="project" value="TreeGrafter"/>
</dbReference>
<dbReference type="Gene3D" id="2.60.40.10">
    <property type="entry name" value="Immunoglobulins"/>
    <property type="match status" value="5"/>
</dbReference>
<evidence type="ECO:0000256" key="27">
    <source>
        <dbReference type="RuleBase" id="RU000311"/>
    </source>
</evidence>
<feature type="binding site" evidence="21">
    <location>
        <begin position="721"/>
        <end position="727"/>
    </location>
    <ligand>
        <name>ATP</name>
        <dbReference type="ChEBI" id="CHEBI:30616"/>
    </ligand>
</feature>
<evidence type="ECO:0000256" key="1">
    <source>
        <dbReference type="ARBA" id="ARBA00004251"/>
    </source>
</evidence>
<dbReference type="GO" id="GO:0005886">
    <property type="term" value="C:plasma membrane"/>
    <property type="evidence" value="ECO:0007669"/>
    <property type="project" value="UniProtKB-SubCell"/>
</dbReference>
<evidence type="ECO:0000256" key="25">
    <source>
        <dbReference type="PIRSR" id="PIRSR500947-52"/>
    </source>
</evidence>
<dbReference type="InterPro" id="IPR001245">
    <property type="entry name" value="Ser-Thr/Tyr_kinase_cat_dom"/>
</dbReference>
<dbReference type="SMART" id="SM00408">
    <property type="entry name" value="IGc2"/>
    <property type="match status" value="1"/>
</dbReference>
<dbReference type="GO" id="GO:0019838">
    <property type="term" value="F:growth factor binding"/>
    <property type="evidence" value="ECO:0007669"/>
    <property type="project" value="TreeGrafter"/>
</dbReference>
<evidence type="ECO:0000256" key="11">
    <source>
        <dbReference type="ARBA" id="ARBA00022843"/>
    </source>
</evidence>
<evidence type="ECO:0000256" key="21">
    <source>
        <dbReference type="PIRSR" id="PIRSR000615-2"/>
    </source>
</evidence>
<evidence type="ECO:0000256" key="10">
    <source>
        <dbReference type="ARBA" id="ARBA00022840"/>
    </source>
</evidence>
<evidence type="ECO:0000256" key="14">
    <source>
        <dbReference type="ARBA" id="ARBA00023137"/>
    </source>
</evidence>
<reference evidence="33" key="3">
    <citation type="submission" date="2025-09" db="UniProtKB">
        <authorList>
            <consortium name="Ensembl"/>
        </authorList>
    </citation>
    <scope>IDENTIFICATION</scope>
</reference>
<dbReference type="CDD" id="cd00096">
    <property type="entry name" value="Ig"/>
    <property type="match status" value="1"/>
</dbReference>
<evidence type="ECO:0000256" key="17">
    <source>
        <dbReference type="ARBA" id="ARBA00023180"/>
    </source>
</evidence>
<feature type="binding site" evidence="21">
    <location>
        <position position="829"/>
    </location>
    <ligand>
        <name>ATP</name>
        <dbReference type="ChEBI" id="CHEBI:30616"/>
    </ligand>
</feature>
<dbReference type="PANTHER" id="PTHR24416">
    <property type="entry name" value="TYROSINE-PROTEIN KINASE RECEPTOR"/>
    <property type="match status" value="1"/>
</dbReference>